<comment type="caution">
    <text evidence="1">The sequence shown here is derived from an EMBL/GenBank/DDBJ whole genome shotgun (WGS) entry which is preliminary data.</text>
</comment>
<gene>
    <name evidence="1" type="ORF">EVG15_00765</name>
</gene>
<dbReference type="EMBL" id="SGBB01000001">
    <property type="protein sequence ID" value="RZD19446.1"/>
    <property type="molecule type" value="Genomic_DNA"/>
</dbReference>
<dbReference type="AlphaFoldDB" id="A0A519BQ90"/>
<name>A0A519BQ90_9DELT</name>
<dbReference type="Proteomes" id="UP000319296">
    <property type="component" value="Unassembled WGS sequence"/>
</dbReference>
<evidence type="ECO:0000313" key="2">
    <source>
        <dbReference type="Proteomes" id="UP000319296"/>
    </source>
</evidence>
<proteinExistence type="predicted"/>
<sequence>MLINFVSKVFKHKPEKIKKLRLSGIIGGNKELIDLIEDAISHSEKIRYDKKFDPNSILTALGKALDWHATNIKNTKQ</sequence>
<reference evidence="1 2" key="1">
    <citation type="journal article" date="2019" name="ISME J.">
        <title>Insights into ecological role of a new deltaproteobacterial order Candidatus Acidulodesulfobacterales by metagenomics and metatranscriptomics.</title>
        <authorList>
            <person name="Tan S."/>
            <person name="Liu J."/>
            <person name="Fang Y."/>
            <person name="Hedlund B.P."/>
            <person name="Lian Z.H."/>
            <person name="Huang L.Y."/>
            <person name="Li J.T."/>
            <person name="Huang L.N."/>
            <person name="Li W.J."/>
            <person name="Jiang H.C."/>
            <person name="Dong H.L."/>
            <person name="Shu W.S."/>
        </authorList>
    </citation>
    <scope>NUCLEOTIDE SEQUENCE [LARGE SCALE GENOMIC DNA]</scope>
    <source>
        <strain evidence="1">AP1</strain>
    </source>
</reference>
<organism evidence="1 2">
    <name type="scientific">Candidatus Acididesulfobacter diazotrophicus</name>
    <dbReference type="NCBI Taxonomy" id="2597226"/>
    <lineage>
        <taxon>Bacteria</taxon>
        <taxon>Deltaproteobacteria</taxon>
        <taxon>Candidatus Acidulodesulfobacterales</taxon>
        <taxon>Candidatus Acididesulfobacter</taxon>
    </lineage>
</organism>
<evidence type="ECO:0000313" key="1">
    <source>
        <dbReference type="EMBL" id="RZD19446.1"/>
    </source>
</evidence>
<protein>
    <submittedName>
        <fullName evidence="1">Uncharacterized protein</fullName>
    </submittedName>
</protein>
<accession>A0A519BQ90</accession>